<dbReference type="RefSeq" id="WP_011826651.1">
    <property type="nucleotide sequence ID" value="NC_008820.1"/>
</dbReference>
<dbReference type="EMBL" id="CP000554">
    <property type="protein sequence ID" value="ABM78773.1"/>
    <property type="molecule type" value="Genomic_DNA"/>
</dbReference>
<dbReference type="BioCyc" id="PMAR59922:G1G80-1770-MONOMER"/>
<organism evidence="1 2">
    <name type="scientific">Prochlorococcus marinus (strain MIT 9303)</name>
    <dbReference type="NCBI Taxonomy" id="59922"/>
    <lineage>
        <taxon>Bacteria</taxon>
        <taxon>Bacillati</taxon>
        <taxon>Cyanobacteriota</taxon>
        <taxon>Cyanophyceae</taxon>
        <taxon>Synechococcales</taxon>
        <taxon>Prochlorococcaceae</taxon>
        <taxon>Prochlorococcus</taxon>
    </lineage>
</organism>
<dbReference type="Proteomes" id="UP000002274">
    <property type="component" value="Chromosome"/>
</dbReference>
<name>A2CBB3_PROM3</name>
<evidence type="ECO:0008006" key="3">
    <source>
        <dbReference type="Google" id="ProtNLM"/>
    </source>
</evidence>
<sequence>MKLSKKNEINKNLFNICQIKPHKYIHANALDPLMNLVYYTMTEAGYDCSRAINQIASSRVNIIIGAHLLNIKAIAKLPKKTILLNTEQLNNCPKEWREIIISCANNEFKVWDYSKRNLNIIKNYTNTLNCSHFPIGYNRFIDLNLYCTNSQKDIDVLFYGSLNNRRERILKGIESLGANVVAVFGIYGKQLDELISRAKFVINIHYYDSKILESIRLFYLLSNRIPTISEFSYEAEDDNDIATLVNGFEYERLIEETDSLLSQDYTKICTFTASSYKKFVKRSQLDLMQDLFKEI</sequence>
<dbReference type="KEGG" id="pmf:P9303_20311"/>
<dbReference type="HOGENOM" id="CLU_057477_0_0_3"/>
<evidence type="ECO:0000313" key="2">
    <source>
        <dbReference type="Proteomes" id="UP000002274"/>
    </source>
</evidence>
<protein>
    <recommendedName>
        <fullName evidence="3">Glycosyltransferase</fullName>
    </recommendedName>
</protein>
<gene>
    <name evidence="1" type="ordered locus">P9303_20311</name>
</gene>
<accession>A2CBB3</accession>
<proteinExistence type="predicted"/>
<evidence type="ECO:0000313" key="1">
    <source>
        <dbReference type="EMBL" id="ABM78773.1"/>
    </source>
</evidence>
<dbReference type="AlphaFoldDB" id="A2CBB3"/>
<reference evidence="1 2" key="1">
    <citation type="journal article" date="2007" name="PLoS Genet.">
        <title>Patterns and implications of gene gain and loss in the evolution of Prochlorococcus.</title>
        <authorList>
            <person name="Kettler G.C."/>
            <person name="Martiny A.C."/>
            <person name="Huang K."/>
            <person name="Zucker J."/>
            <person name="Coleman M.L."/>
            <person name="Rodrigue S."/>
            <person name="Chen F."/>
            <person name="Lapidus A."/>
            <person name="Ferriera S."/>
            <person name="Johnson J."/>
            <person name="Steglich C."/>
            <person name="Church G.M."/>
            <person name="Richardson P."/>
            <person name="Chisholm S.W."/>
        </authorList>
    </citation>
    <scope>NUCLEOTIDE SEQUENCE [LARGE SCALE GENOMIC DNA]</scope>
    <source>
        <strain evidence="1 2">MIT 9303</strain>
    </source>
</reference>